<gene>
    <name evidence="2" type="ORF">GCM10022422_00810</name>
</gene>
<evidence type="ECO:0000313" key="3">
    <source>
        <dbReference type="Proteomes" id="UP001501367"/>
    </source>
</evidence>
<feature type="domain" description="N-acetyltransferase" evidence="1">
    <location>
        <begin position="131"/>
        <end position="273"/>
    </location>
</feature>
<dbReference type="CDD" id="cd04301">
    <property type="entry name" value="NAT_SF"/>
    <property type="match status" value="1"/>
</dbReference>
<sequence>MNVLIDQIKDLIKNNKFEHFYLFENVLRTYSENFEINAKWIKGNEHSWIIGFCSNNNYNIYGLNYSQEILEEAIKDLDFKLLPNKLCFSGNKEIITSIFNANPNVQYTVYKDRYFYETDLKNFKPFELENILIRYAENKDLEILTEFNCNFFEEEYKGDNNQDFNEMKFQMQFLIASKKFIVGEKDGRIIGFCSRMDTNFKNEMIGTVYIDTPFRNQKAGKFLLSKMTSEILQKNQKCWLMTDVENIYSNKLVEELGYRKIFEYTSGEITNHK</sequence>
<name>A0ABP7EV21_9FLAO</name>
<dbReference type="RefSeq" id="WP_278019956.1">
    <property type="nucleotide sequence ID" value="NZ_BAABDT010000001.1"/>
</dbReference>
<dbReference type="InterPro" id="IPR000182">
    <property type="entry name" value="GNAT_dom"/>
</dbReference>
<dbReference type="PROSITE" id="PS51186">
    <property type="entry name" value="GNAT"/>
    <property type="match status" value="1"/>
</dbReference>
<dbReference type="SUPFAM" id="SSF55729">
    <property type="entry name" value="Acyl-CoA N-acyltransferases (Nat)"/>
    <property type="match status" value="1"/>
</dbReference>
<protein>
    <recommendedName>
        <fullName evidence="1">N-acetyltransferase domain-containing protein</fullName>
    </recommendedName>
</protein>
<dbReference type="Proteomes" id="UP001501367">
    <property type="component" value="Unassembled WGS sequence"/>
</dbReference>
<evidence type="ECO:0000313" key="2">
    <source>
        <dbReference type="EMBL" id="GAA3723766.1"/>
    </source>
</evidence>
<dbReference type="EMBL" id="BAABDT010000001">
    <property type="protein sequence ID" value="GAA3723766.1"/>
    <property type="molecule type" value="Genomic_DNA"/>
</dbReference>
<organism evidence="2 3">
    <name type="scientific">Flavobacterium ginsengisoli</name>
    <dbReference type="NCBI Taxonomy" id="871694"/>
    <lineage>
        <taxon>Bacteria</taxon>
        <taxon>Pseudomonadati</taxon>
        <taxon>Bacteroidota</taxon>
        <taxon>Flavobacteriia</taxon>
        <taxon>Flavobacteriales</taxon>
        <taxon>Flavobacteriaceae</taxon>
        <taxon>Flavobacterium</taxon>
    </lineage>
</organism>
<keyword evidence="3" id="KW-1185">Reference proteome</keyword>
<reference evidence="3" key="1">
    <citation type="journal article" date="2019" name="Int. J. Syst. Evol. Microbiol.">
        <title>The Global Catalogue of Microorganisms (GCM) 10K type strain sequencing project: providing services to taxonomists for standard genome sequencing and annotation.</title>
        <authorList>
            <consortium name="The Broad Institute Genomics Platform"/>
            <consortium name="The Broad Institute Genome Sequencing Center for Infectious Disease"/>
            <person name="Wu L."/>
            <person name="Ma J."/>
        </authorList>
    </citation>
    <scope>NUCLEOTIDE SEQUENCE [LARGE SCALE GENOMIC DNA]</scope>
    <source>
        <strain evidence="3">JCM 17336</strain>
    </source>
</reference>
<dbReference type="Pfam" id="PF00583">
    <property type="entry name" value="Acetyltransf_1"/>
    <property type="match status" value="1"/>
</dbReference>
<proteinExistence type="predicted"/>
<dbReference type="InterPro" id="IPR016181">
    <property type="entry name" value="Acyl_CoA_acyltransferase"/>
</dbReference>
<dbReference type="Gene3D" id="3.40.630.30">
    <property type="match status" value="1"/>
</dbReference>
<comment type="caution">
    <text evidence="2">The sequence shown here is derived from an EMBL/GenBank/DDBJ whole genome shotgun (WGS) entry which is preliminary data.</text>
</comment>
<accession>A0ABP7EV21</accession>
<evidence type="ECO:0000259" key="1">
    <source>
        <dbReference type="PROSITE" id="PS51186"/>
    </source>
</evidence>